<organism evidence="1 2">
    <name type="scientific">Mycetohabitans rhizoxinica (strain DSM 19002 / CIP 109453 / HKI 454)</name>
    <name type="common">Paraburkholderia rhizoxinica</name>
    <dbReference type="NCBI Taxonomy" id="882378"/>
    <lineage>
        <taxon>Bacteria</taxon>
        <taxon>Pseudomonadati</taxon>
        <taxon>Pseudomonadota</taxon>
        <taxon>Betaproteobacteria</taxon>
        <taxon>Burkholderiales</taxon>
        <taxon>Burkholderiaceae</taxon>
        <taxon>Mycetohabitans</taxon>
    </lineage>
</organism>
<gene>
    <name evidence="1" type="ordered locus">RBRH_00403</name>
</gene>
<dbReference type="AlphaFoldDB" id="E5ATQ9"/>
<evidence type="ECO:0000313" key="1">
    <source>
        <dbReference type="EMBL" id="CBW76483.1"/>
    </source>
</evidence>
<geneLocation type="plasmid" evidence="1 2">
    <name>pBRH01</name>
</geneLocation>
<keyword evidence="1" id="KW-0614">Plasmid</keyword>
<protein>
    <submittedName>
        <fullName evidence="1">Uncharacterized protein</fullName>
    </submittedName>
</protein>
<evidence type="ECO:0000313" key="2">
    <source>
        <dbReference type="Proteomes" id="UP000007437"/>
    </source>
</evidence>
<dbReference type="KEGG" id="brh:RBRH_00403"/>
<dbReference type="EMBL" id="FR687360">
    <property type="protein sequence ID" value="CBW76483.1"/>
    <property type="molecule type" value="Genomic_DNA"/>
</dbReference>
<reference evidence="1 2" key="1">
    <citation type="journal article" date="2011" name="J. Bacteriol.">
        <title>Complete genome sequence of Burkholderia rhizoxinica, an endosymbiont of Rhizopus microsporus.</title>
        <authorList>
            <person name="Lackner G."/>
            <person name="Moebius N."/>
            <person name="Partida-Martinez L."/>
            <person name="Hertweck C."/>
        </authorList>
    </citation>
    <scope>NUCLEOTIDE SEQUENCE [LARGE SCALE GENOMIC DNA]</scope>
    <source>
        <strain evidence="2">DSM 19002 / CIP 109453 / HKI 454</strain>
        <plasmid evidence="1 2">pBRH01</plasmid>
    </source>
</reference>
<dbReference type="HOGENOM" id="CLU_2477461_0_0_4"/>
<sequence>MRNSARPFNDGWCPGARRRTAAVQERPLHAFQHRRAVTHQRGGWLSEALREPLRRLVPLHERAHVEFEAATTGVRRALWDRRCARHT</sequence>
<dbReference type="Proteomes" id="UP000007437">
    <property type="component" value="Plasmid pBRH01"/>
</dbReference>
<accession>E5ATQ9</accession>
<name>E5ATQ9_MYCRK</name>
<proteinExistence type="predicted"/>